<reference evidence="3" key="1">
    <citation type="submission" date="2020-05" db="EMBL/GenBank/DDBJ databases">
        <title>Classification of alakaliphilic streptomycetes isolated from an alkaline soil next to Lonar Crater, India and a proposal for the recognition of Streptomyces alkaliterrae sp. nov.</title>
        <authorList>
            <person name="Golinska P."/>
        </authorList>
    </citation>
    <scope>NUCLEOTIDE SEQUENCE [LARGE SCALE GENOMIC DNA]</scope>
    <source>
        <strain evidence="3">OF8</strain>
    </source>
</reference>
<dbReference type="PROSITE" id="PS51384">
    <property type="entry name" value="FAD_FR"/>
    <property type="match status" value="1"/>
</dbReference>
<evidence type="ECO:0000313" key="2">
    <source>
        <dbReference type="EMBL" id="MBB1261250.1"/>
    </source>
</evidence>
<proteinExistence type="predicted"/>
<dbReference type="PANTHER" id="PTHR30157:SF0">
    <property type="entry name" value="NADPH-DEPENDENT FERRIC-CHELATE REDUCTASE"/>
    <property type="match status" value="1"/>
</dbReference>
<dbReference type="InterPro" id="IPR039374">
    <property type="entry name" value="SIP_fam"/>
</dbReference>
<dbReference type="Pfam" id="PF08021">
    <property type="entry name" value="FAD_binding_9"/>
    <property type="match status" value="1"/>
</dbReference>
<dbReference type="Gene3D" id="3.40.50.80">
    <property type="entry name" value="Nucleotide-binding domain of ferredoxin-NADP reductase (FNR) module"/>
    <property type="match status" value="1"/>
</dbReference>
<dbReference type="InterPro" id="IPR017938">
    <property type="entry name" value="Riboflavin_synthase-like_b-brl"/>
</dbReference>
<dbReference type="CDD" id="cd06193">
    <property type="entry name" value="siderophore_interacting"/>
    <property type="match status" value="1"/>
</dbReference>
<dbReference type="InterPro" id="IPR007037">
    <property type="entry name" value="SIP_rossman_dom"/>
</dbReference>
<gene>
    <name evidence="2" type="ORF">H3147_20860</name>
</gene>
<dbReference type="Pfam" id="PF04954">
    <property type="entry name" value="SIP"/>
    <property type="match status" value="1"/>
</dbReference>
<dbReference type="RefSeq" id="WP_181356470.1">
    <property type="nucleotide sequence ID" value="NZ_JABJXA010000156.1"/>
</dbReference>
<accession>A0A7W3ZUV9</accession>
<feature type="domain" description="FAD-binding FR-type" evidence="1">
    <location>
        <begin position="18"/>
        <end position="156"/>
    </location>
</feature>
<sequence length="291" mass="31468">MTTDNTATTGADEPSTPFRFFDARVLRVRRLSPSLTRVTFGGPGLDGFRSGGNDQSFSLFLPPPGRAVPDVPGRDGDGWFHAWRAQDPADRAIMRSYTIRAQRAGAGGHPEVDVDFALHGDVGPASRWAANSAPDDRVLLLGPAVEDNKSVGFRPPPDTDWVLLAADETAIPAVGGILDRLPPDLPALLWLEVPHEDDRHALPPLPAHAHAHWSTHGGDPARRGGLTRAVADAELPDGRGYAWLAGEAGGVRALRRHLVHERGLDRRRITFSGYWRLGASEEQLRQEALGG</sequence>
<organism evidence="2 3">
    <name type="scientific">Streptomyces alkaliterrae</name>
    <dbReference type="NCBI Taxonomy" id="2213162"/>
    <lineage>
        <taxon>Bacteria</taxon>
        <taxon>Bacillati</taxon>
        <taxon>Actinomycetota</taxon>
        <taxon>Actinomycetes</taxon>
        <taxon>Kitasatosporales</taxon>
        <taxon>Streptomycetaceae</taxon>
        <taxon>Streptomyces</taxon>
    </lineage>
</organism>
<dbReference type="InterPro" id="IPR013113">
    <property type="entry name" value="SIP_FAD-bd"/>
</dbReference>
<dbReference type="InterPro" id="IPR017927">
    <property type="entry name" value="FAD-bd_FR_type"/>
</dbReference>
<dbReference type="PANTHER" id="PTHR30157">
    <property type="entry name" value="FERRIC REDUCTASE, NADPH-DEPENDENT"/>
    <property type="match status" value="1"/>
</dbReference>
<dbReference type="GO" id="GO:0016491">
    <property type="term" value="F:oxidoreductase activity"/>
    <property type="evidence" value="ECO:0007669"/>
    <property type="project" value="InterPro"/>
</dbReference>
<dbReference type="SUPFAM" id="SSF63380">
    <property type="entry name" value="Riboflavin synthase domain-like"/>
    <property type="match status" value="1"/>
</dbReference>
<dbReference type="AlphaFoldDB" id="A0A7W3ZUV9"/>
<dbReference type="Gene3D" id="2.40.30.10">
    <property type="entry name" value="Translation factors"/>
    <property type="match status" value="1"/>
</dbReference>
<dbReference type="Proteomes" id="UP000517765">
    <property type="component" value="Unassembled WGS sequence"/>
</dbReference>
<comment type="caution">
    <text evidence="2">The sequence shown here is derived from an EMBL/GenBank/DDBJ whole genome shotgun (WGS) entry which is preliminary data.</text>
</comment>
<dbReference type="EMBL" id="JABJXA010000156">
    <property type="protein sequence ID" value="MBB1261250.1"/>
    <property type="molecule type" value="Genomic_DNA"/>
</dbReference>
<evidence type="ECO:0000259" key="1">
    <source>
        <dbReference type="PROSITE" id="PS51384"/>
    </source>
</evidence>
<evidence type="ECO:0000313" key="3">
    <source>
        <dbReference type="Proteomes" id="UP000517765"/>
    </source>
</evidence>
<name>A0A7W3ZUV9_9ACTN</name>
<dbReference type="InterPro" id="IPR039261">
    <property type="entry name" value="FNR_nucleotide-bd"/>
</dbReference>
<protein>
    <submittedName>
        <fullName evidence="2">Siderophore-interacting protein</fullName>
    </submittedName>
</protein>